<evidence type="ECO:0000313" key="1">
    <source>
        <dbReference type="Proteomes" id="UP000887579"/>
    </source>
</evidence>
<reference evidence="2" key="1">
    <citation type="submission" date="2022-11" db="UniProtKB">
        <authorList>
            <consortium name="WormBaseParasite"/>
        </authorList>
    </citation>
    <scope>IDENTIFICATION</scope>
</reference>
<organism evidence="1 2">
    <name type="scientific">Panagrolaimus sp. ES5</name>
    <dbReference type="NCBI Taxonomy" id="591445"/>
    <lineage>
        <taxon>Eukaryota</taxon>
        <taxon>Metazoa</taxon>
        <taxon>Ecdysozoa</taxon>
        <taxon>Nematoda</taxon>
        <taxon>Chromadorea</taxon>
        <taxon>Rhabditida</taxon>
        <taxon>Tylenchina</taxon>
        <taxon>Panagrolaimomorpha</taxon>
        <taxon>Panagrolaimoidea</taxon>
        <taxon>Panagrolaimidae</taxon>
        <taxon>Panagrolaimus</taxon>
    </lineage>
</organism>
<accession>A0AC34GNM6</accession>
<protein>
    <submittedName>
        <fullName evidence="2">Piwi domain-containing protein</fullName>
    </submittedName>
</protein>
<name>A0AC34GNM6_9BILA</name>
<dbReference type="WBParaSite" id="ES5_v2.g501.t1">
    <property type="protein sequence ID" value="ES5_v2.g501.t1"/>
    <property type="gene ID" value="ES5_v2.g501"/>
</dbReference>
<evidence type="ECO:0000313" key="2">
    <source>
        <dbReference type="WBParaSite" id="ES5_v2.g501.t1"/>
    </source>
</evidence>
<proteinExistence type="predicted"/>
<sequence length="881" mass="99311">MSSSRRSAPGGPGSSALDQPSNVPQLDNRRERTRIRDRIREVFLNDGIEEGSTALEPKMPPGTVCKSTSDFQTNAFGIKCSSQQLYKYHLEISGVRNEYGKAFFLTKRSDDDCVAADRKTRCRDAFLAMNTVCTDIFLQGAENKYYYNLQSTLVATTMLPSPNIKFPLLPAAFDMYPSLTSFTKLIIEIKQCEVQDELFTDDLKMADLQDFEKYNRSHQAFIELVTSQHALFHPDNIVCLSGGKIYLMKPEDFIDRAVVDRCNAFSEDKFIGIGVKKSAKYVEGPKGRGHKNVALFVTPLKTAFYRQQTVEQFLTKRGIDVTNPGAIGANAWLLKGLYVFNPHLAGKRSFQITAISRSKNQLLPMDHAMIDDNQPVPKNKMSQREDSDMINIAATPPARLVREVDGYIGALGLDQLNLARDGIKVNPNRLTVKGRILQNPVIQFGEARDCFPNEEGLWNLRGKKFLRGSECAKWGLLRIGRDRIPLDLYKNAFVQMCRRQGVQIAPTPEIDCEEVRDNLEEWFDRAKKMGIQFLAFVTDKQIKNQGEIKMLERKYEIGTQNVTSRVASDAATHGTAILQNIVQKTNLKFGGTNYTIRHNQIFIDEAFGKDFLVLGIALSHSGSIDDVQRARGGTAVTTQLSSVGYAANTGQDTYEFIGDMVPNNPHRIEILELIPGIIDTVLVKYRENKGHFPSSMILYLNGSSESDFGMLKRFEIPLVYRKMNEIIGAKIPLTVIIPKRSHMARINMMNPNPADKGQRQNLQPGVVVDTGLVHPTVNEFFLNSHVAFRGTARTPKYTILHNDNVNAGMDAIQHMTYYLCFGPQIVNSPTSLPAPRLPFNVRYKWAFAIKATPFLVVEFWAPFIVVEYQLRKANQFIFFFN</sequence>
<dbReference type="Proteomes" id="UP000887579">
    <property type="component" value="Unplaced"/>
</dbReference>